<keyword evidence="2 7" id="KW-0349">Heme</keyword>
<name>A0A0C3E443_OIDMZ</name>
<keyword evidence="6" id="KW-0503">Monooxygenase</keyword>
<keyword evidence="5 7" id="KW-0408">Iron</keyword>
<evidence type="ECO:0000256" key="2">
    <source>
        <dbReference type="ARBA" id="ARBA00022617"/>
    </source>
</evidence>
<proteinExistence type="inferred from homology"/>
<dbReference type="Proteomes" id="UP000054321">
    <property type="component" value="Unassembled WGS sequence"/>
</dbReference>
<dbReference type="InterPro" id="IPR050196">
    <property type="entry name" value="Cytochrome_P450_Monoox"/>
</dbReference>
<dbReference type="InterPro" id="IPR001128">
    <property type="entry name" value="Cyt_P450"/>
</dbReference>
<reference evidence="9" key="2">
    <citation type="submission" date="2015-01" db="EMBL/GenBank/DDBJ databases">
        <title>Evolutionary Origins and Diversification of the Mycorrhizal Mutualists.</title>
        <authorList>
            <consortium name="DOE Joint Genome Institute"/>
            <consortium name="Mycorrhizal Genomics Consortium"/>
            <person name="Kohler A."/>
            <person name="Kuo A."/>
            <person name="Nagy L.G."/>
            <person name="Floudas D."/>
            <person name="Copeland A."/>
            <person name="Barry K.W."/>
            <person name="Cichocki N."/>
            <person name="Veneault-Fourrey C."/>
            <person name="LaButti K."/>
            <person name="Lindquist E.A."/>
            <person name="Lipzen A."/>
            <person name="Lundell T."/>
            <person name="Morin E."/>
            <person name="Murat C."/>
            <person name="Riley R."/>
            <person name="Ohm R."/>
            <person name="Sun H."/>
            <person name="Tunlid A."/>
            <person name="Henrissat B."/>
            <person name="Grigoriev I.V."/>
            <person name="Hibbett D.S."/>
            <person name="Martin F."/>
        </authorList>
    </citation>
    <scope>NUCLEOTIDE SEQUENCE [LARGE SCALE GENOMIC DNA]</scope>
    <source>
        <strain evidence="9">Zn</strain>
    </source>
</reference>
<organism evidence="8 9">
    <name type="scientific">Oidiodendron maius (strain Zn)</name>
    <dbReference type="NCBI Taxonomy" id="913774"/>
    <lineage>
        <taxon>Eukaryota</taxon>
        <taxon>Fungi</taxon>
        <taxon>Dikarya</taxon>
        <taxon>Ascomycota</taxon>
        <taxon>Pezizomycotina</taxon>
        <taxon>Leotiomycetes</taxon>
        <taxon>Leotiomycetes incertae sedis</taxon>
        <taxon>Myxotrichaceae</taxon>
        <taxon>Oidiodendron</taxon>
    </lineage>
</organism>
<dbReference type="Pfam" id="PF00067">
    <property type="entry name" value="p450"/>
    <property type="match status" value="1"/>
</dbReference>
<gene>
    <name evidence="8" type="ORF">OIDMADRAFT_37986</name>
</gene>
<dbReference type="PANTHER" id="PTHR24291">
    <property type="entry name" value="CYTOCHROME P450 FAMILY 4"/>
    <property type="match status" value="1"/>
</dbReference>
<dbReference type="EMBL" id="KN832870">
    <property type="protein sequence ID" value="KIN09103.1"/>
    <property type="molecule type" value="Genomic_DNA"/>
</dbReference>
<comment type="similarity">
    <text evidence="1">Belongs to the cytochrome P450 family.</text>
</comment>
<dbReference type="GO" id="GO:0020037">
    <property type="term" value="F:heme binding"/>
    <property type="evidence" value="ECO:0007669"/>
    <property type="project" value="InterPro"/>
</dbReference>
<dbReference type="GO" id="GO:0004497">
    <property type="term" value="F:monooxygenase activity"/>
    <property type="evidence" value="ECO:0007669"/>
    <property type="project" value="UniProtKB-KW"/>
</dbReference>
<evidence type="ECO:0000256" key="4">
    <source>
        <dbReference type="ARBA" id="ARBA00023002"/>
    </source>
</evidence>
<comment type="cofactor">
    <cofactor evidence="7">
        <name>heme</name>
        <dbReference type="ChEBI" id="CHEBI:30413"/>
    </cofactor>
</comment>
<keyword evidence="3 7" id="KW-0479">Metal-binding</keyword>
<keyword evidence="4" id="KW-0560">Oxidoreductase</keyword>
<evidence type="ECO:0008006" key="10">
    <source>
        <dbReference type="Google" id="ProtNLM"/>
    </source>
</evidence>
<dbReference type="InParanoid" id="A0A0C3E443"/>
<dbReference type="PRINTS" id="PR00385">
    <property type="entry name" value="P450"/>
</dbReference>
<evidence type="ECO:0000256" key="1">
    <source>
        <dbReference type="ARBA" id="ARBA00010617"/>
    </source>
</evidence>
<dbReference type="STRING" id="913774.A0A0C3E443"/>
<evidence type="ECO:0000256" key="7">
    <source>
        <dbReference type="PIRSR" id="PIRSR602401-1"/>
    </source>
</evidence>
<dbReference type="InterPro" id="IPR036396">
    <property type="entry name" value="Cyt_P450_sf"/>
</dbReference>
<dbReference type="AlphaFoldDB" id="A0A0C3E443"/>
<dbReference type="HOGENOM" id="CLU_020492_2_0_1"/>
<evidence type="ECO:0000313" key="8">
    <source>
        <dbReference type="EMBL" id="KIN09103.1"/>
    </source>
</evidence>
<dbReference type="OrthoDB" id="10029320at2759"/>
<sequence length="399" mass="45537">MYELIMSGAIDRHPDIIFSEIQENLGRPPAFVMDFRPFTFAICVVCNHEVAEQVSKGSKKFPYNMTKAHNPYVHLLGANSILTHEEWKSLRKRFNPGFAQQHLIAFLPCILEKTWHFLAHLDYHARTGNLFNLDELCTVTMDVDLDAQLGKTRQSEIIRIFQRVVERFAEQRLEAQSQQTTTDHTTKKKSRSILSLSLQDINELTPSALDSTCDQLKSFLSAGHDTTSILLQWVFYELSRTFRVLQAMCAELDEIFGPDPDPDIVRDQLLSHGEDVPSKMSHTSAVIKEILRLYPPAATARKAVPGAGYFVQFPDGRELCMDGLIVYNCETIIHRDQGVYGETKDNFIPERWLGDTDTIPPSAWRPFERGSRNCIGQELANIEARVILACTLRRYDFLN</sequence>
<dbReference type="GO" id="GO:0016705">
    <property type="term" value="F:oxidoreductase activity, acting on paired donors, with incorporation or reduction of molecular oxygen"/>
    <property type="evidence" value="ECO:0007669"/>
    <property type="project" value="InterPro"/>
</dbReference>
<protein>
    <recommendedName>
        <fullName evidence="10">Cytochrome P450</fullName>
    </recommendedName>
</protein>
<dbReference type="PRINTS" id="PR00463">
    <property type="entry name" value="EP450I"/>
</dbReference>
<feature type="binding site" description="axial binding residue" evidence="7">
    <location>
        <position position="374"/>
    </location>
    <ligand>
        <name>heme</name>
        <dbReference type="ChEBI" id="CHEBI:30413"/>
    </ligand>
    <ligandPart>
        <name>Fe</name>
        <dbReference type="ChEBI" id="CHEBI:18248"/>
    </ligandPart>
</feature>
<keyword evidence="9" id="KW-1185">Reference proteome</keyword>
<dbReference type="SUPFAM" id="SSF48264">
    <property type="entry name" value="Cytochrome P450"/>
    <property type="match status" value="1"/>
</dbReference>
<evidence type="ECO:0000256" key="3">
    <source>
        <dbReference type="ARBA" id="ARBA00022723"/>
    </source>
</evidence>
<accession>A0A0C3E443</accession>
<dbReference type="GO" id="GO:0005506">
    <property type="term" value="F:iron ion binding"/>
    <property type="evidence" value="ECO:0007669"/>
    <property type="project" value="InterPro"/>
</dbReference>
<evidence type="ECO:0000313" key="9">
    <source>
        <dbReference type="Proteomes" id="UP000054321"/>
    </source>
</evidence>
<dbReference type="PANTHER" id="PTHR24291:SF50">
    <property type="entry name" value="BIFUNCTIONAL ALBAFLAVENONE MONOOXYGENASE_TERPENE SYNTHASE"/>
    <property type="match status" value="1"/>
</dbReference>
<dbReference type="Gene3D" id="1.10.630.10">
    <property type="entry name" value="Cytochrome P450"/>
    <property type="match status" value="1"/>
</dbReference>
<evidence type="ECO:0000256" key="6">
    <source>
        <dbReference type="ARBA" id="ARBA00023033"/>
    </source>
</evidence>
<reference evidence="8 9" key="1">
    <citation type="submission" date="2014-04" db="EMBL/GenBank/DDBJ databases">
        <authorList>
            <consortium name="DOE Joint Genome Institute"/>
            <person name="Kuo A."/>
            <person name="Martino E."/>
            <person name="Perotto S."/>
            <person name="Kohler A."/>
            <person name="Nagy L.G."/>
            <person name="Floudas D."/>
            <person name="Copeland A."/>
            <person name="Barry K.W."/>
            <person name="Cichocki N."/>
            <person name="Veneault-Fourrey C."/>
            <person name="LaButti K."/>
            <person name="Lindquist E.A."/>
            <person name="Lipzen A."/>
            <person name="Lundell T."/>
            <person name="Morin E."/>
            <person name="Murat C."/>
            <person name="Sun H."/>
            <person name="Tunlid A."/>
            <person name="Henrissat B."/>
            <person name="Grigoriev I.V."/>
            <person name="Hibbett D.S."/>
            <person name="Martin F."/>
            <person name="Nordberg H.P."/>
            <person name="Cantor M.N."/>
            <person name="Hua S.X."/>
        </authorList>
    </citation>
    <scope>NUCLEOTIDE SEQUENCE [LARGE SCALE GENOMIC DNA]</scope>
    <source>
        <strain evidence="8 9">Zn</strain>
    </source>
</reference>
<evidence type="ECO:0000256" key="5">
    <source>
        <dbReference type="ARBA" id="ARBA00023004"/>
    </source>
</evidence>
<dbReference type="InterPro" id="IPR002401">
    <property type="entry name" value="Cyt_P450_E_grp-I"/>
</dbReference>